<feature type="domain" description="Gliding motility-associated protein GldM first immunoglobulin-like" evidence="3">
    <location>
        <begin position="227"/>
        <end position="322"/>
    </location>
</feature>
<evidence type="ECO:0000259" key="3">
    <source>
        <dbReference type="Pfam" id="PF21601"/>
    </source>
</evidence>
<dbReference type="EMBL" id="JADIMW010000004">
    <property type="protein sequence ID" value="MBO8437357.1"/>
    <property type="molecule type" value="Genomic_DNA"/>
</dbReference>
<comment type="caution">
    <text evidence="5">The sequence shown here is derived from an EMBL/GenBank/DDBJ whole genome shotgun (WGS) entry which is preliminary data.</text>
</comment>
<dbReference type="Pfam" id="PF21602">
    <property type="entry name" value="GldM_3rd"/>
    <property type="match status" value="1"/>
</dbReference>
<name>A0A9D9E0M6_9BACT</name>
<dbReference type="Pfam" id="PF12081">
    <property type="entry name" value="GldM_1st"/>
    <property type="match status" value="1"/>
</dbReference>
<evidence type="ECO:0000313" key="5">
    <source>
        <dbReference type="EMBL" id="MBO8437357.1"/>
    </source>
</evidence>
<proteinExistence type="predicted"/>
<protein>
    <submittedName>
        <fullName evidence="5">Gliding motility protein GldM</fullName>
    </submittedName>
</protein>
<evidence type="ECO:0000259" key="1">
    <source>
        <dbReference type="Pfam" id="PF12080"/>
    </source>
</evidence>
<dbReference type="Pfam" id="PF12080">
    <property type="entry name" value="GldM_4th"/>
    <property type="match status" value="1"/>
</dbReference>
<dbReference type="Pfam" id="PF21601">
    <property type="entry name" value="GldM_2nd"/>
    <property type="match status" value="1"/>
</dbReference>
<reference evidence="5" key="1">
    <citation type="submission" date="2020-10" db="EMBL/GenBank/DDBJ databases">
        <authorList>
            <person name="Gilroy R."/>
        </authorList>
    </citation>
    <scope>NUCLEOTIDE SEQUENCE</scope>
    <source>
        <strain evidence="5">G3-4614</strain>
    </source>
</reference>
<feature type="domain" description="Gliding motility-associated protein GldM N-terminal" evidence="2">
    <location>
        <begin position="35"/>
        <end position="222"/>
    </location>
</feature>
<dbReference type="Proteomes" id="UP000823636">
    <property type="component" value="Unassembled WGS sequence"/>
</dbReference>
<evidence type="ECO:0000259" key="4">
    <source>
        <dbReference type="Pfam" id="PF21602"/>
    </source>
</evidence>
<sequence>MAGSNSYSSLSPRQKMINLMYIVLTAMLALNVSTDVLNGFKQVEESLARSTDNASAQNGTLYGELSAYNEMNPEKSGAWYGKATDVRNRTEQLVGYIDSLKLRIARQADGRDADVHNIQRMDDLEAASHVMLSPATGEGRRLREALVAYTDFVTPMITDTLKRRIIREYLYPTVPPQKRMENKKRWEEHMFENMPVAAAVTILTKLQSDLRYAESEILHILRNNIDEGDVRVNRMDAYVIPSSKTVMRGSTYSANIVLAAIDTTKAPLIFIGDKQLPPEAGGVYEFVCNSTGVFDFNGYLEVAAGDGTIQRHDFSSSYTVIEPTATVSATMMNVLYAGIDNPISISVPGIPNNAISASMSNGTLSRSGNGWIARPQGVGKDVTISVVANMEGRSQTVNSTVFRVRQLPDPMPFISYKDNNGNIQRYRGGKPFSKSLLLTAPGLEAAIDDGLLNISFRVLSFETVIFDSMGNAIPEVSDGAHFSERQRNALRRLSRGKRFYISKVKAIGPDGIQRTLSPIEVIVN</sequence>
<dbReference type="InterPro" id="IPR048405">
    <property type="entry name" value="GldM_Ig-like-1"/>
</dbReference>
<gene>
    <name evidence="5" type="primary">gldM</name>
    <name evidence="5" type="ORF">IAC54_00455</name>
</gene>
<dbReference type="NCBIfam" id="TIGR03517">
    <property type="entry name" value="GldM_gliding"/>
    <property type="match status" value="1"/>
</dbReference>
<dbReference type="InterPro" id="IPR019859">
    <property type="entry name" value="Motility-assoc_prot_GldM"/>
</dbReference>
<feature type="domain" description="Gliding motility-associated protein GldM second immunoglobulin-like" evidence="4">
    <location>
        <begin position="324"/>
        <end position="405"/>
    </location>
</feature>
<dbReference type="AlphaFoldDB" id="A0A9D9E0M6"/>
<feature type="domain" description="Gliding motility-associated protein GldM C-terminal" evidence="1">
    <location>
        <begin position="408"/>
        <end position="524"/>
    </location>
</feature>
<reference evidence="5" key="2">
    <citation type="journal article" date="2021" name="PeerJ">
        <title>Extensive microbial diversity within the chicken gut microbiome revealed by metagenomics and culture.</title>
        <authorList>
            <person name="Gilroy R."/>
            <person name="Ravi A."/>
            <person name="Getino M."/>
            <person name="Pursley I."/>
            <person name="Horton D.L."/>
            <person name="Alikhan N.F."/>
            <person name="Baker D."/>
            <person name="Gharbi K."/>
            <person name="Hall N."/>
            <person name="Watson M."/>
            <person name="Adriaenssens E.M."/>
            <person name="Foster-Nyarko E."/>
            <person name="Jarju S."/>
            <person name="Secka A."/>
            <person name="Antonio M."/>
            <person name="Oren A."/>
            <person name="Chaudhuri R.R."/>
            <person name="La Ragione R."/>
            <person name="Hildebrand F."/>
            <person name="Pallen M.J."/>
        </authorList>
    </citation>
    <scope>NUCLEOTIDE SEQUENCE</scope>
    <source>
        <strain evidence="5">G3-4614</strain>
    </source>
</reference>
<dbReference type="InterPro" id="IPR048406">
    <property type="entry name" value="GldM_Ig-like-2"/>
</dbReference>
<evidence type="ECO:0000313" key="6">
    <source>
        <dbReference type="Proteomes" id="UP000823636"/>
    </source>
</evidence>
<dbReference type="InterPro" id="IPR022720">
    <property type="entry name" value="Motility-assoc_prot_GldM_N"/>
</dbReference>
<evidence type="ECO:0000259" key="2">
    <source>
        <dbReference type="Pfam" id="PF12081"/>
    </source>
</evidence>
<dbReference type="InterPro" id="IPR022719">
    <property type="entry name" value="Motility-assoc_prot_GldM_C"/>
</dbReference>
<accession>A0A9D9E0M6</accession>
<organism evidence="5 6">
    <name type="scientific">Candidatus Caccoplasma merdipullorum</name>
    <dbReference type="NCBI Taxonomy" id="2840718"/>
    <lineage>
        <taxon>Bacteria</taxon>
        <taxon>Pseudomonadati</taxon>
        <taxon>Bacteroidota</taxon>
        <taxon>Bacteroidia</taxon>
        <taxon>Bacteroidales</taxon>
        <taxon>Bacteroidaceae</taxon>
        <taxon>Bacteroidaceae incertae sedis</taxon>
        <taxon>Candidatus Caccoplasma</taxon>
    </lineage>
</organism>